<dbReference type="PRINTS" id="PR00691">
    <property type="entry name" value="ADHESINB"/>
</dbReference>
<name>A0A1H9GXN6_9LACT</name>
<gene>
    <name evidence="5" type="ORF">SAMN05421767_10179</name>
</gene>
<dbReference type="Pfam" id="PF01297">
    <property type="entry name" value="ZnuA"/>
    <property type="match status" value="1"/>
</dbReference>
<reference evidence="5 6" key="1">
    <citation type="submission" date="2016-10" db="EMBL/GenBank/DDBJ databases">
        <authorList>
            <person name="de Groot N.N."/>
        </authorList>
    </citation>
    <scope>NUCLEOTIDE SEQUENCE [LARGE SCALE GENOMIC DNA]</scope>
    <source>
        <strain evidence="5 6">DSM 15827</strain>
    </source>
</reference>
<evidence type="ECO:0000313" key="6">
    <source>
        <dbReference type="Proteomes" id="UP000198556"/>
    </source>
</evidence>
<keyword evidence="2 4" id="KW-0813">Transport</keyword>
<sequence length="310" mass="34812">MRKKSLMLLGVVVVLLMGLWGCSQKETTTQEQDGLTIVTSFYPMYAITKEISGEYNQVMMIRSGAGIHSFEPSAADVAAIHDADIFIYHSRTLEPWAKRVNDSSKKDSKVKMIEASEGITLDRVEGLEDIKVEEGIDEKTLFDPHSWLDPELVALEAENIAEQLIALDSEHADTYRKNAQEFAEKARGLVTKYQPIFEQVPQKTFVTQHTAFSYLAKRFGLRQLGISGISPDLEPSPKRLKEIQDFVEEYHVKTIFVEPNVSTDIAQVIAEETGVQIALLDPLESDPQNNLPFLTNLENNLQTLQNVLGE</sequence>
<comment type="similarity">
    <text evidence="1 4">Belongs to the bacterial solute-binding protein 9 family.</text>
</comment>
<accession>A0A1H9GXN6</accession>
<protein>
    <submittedName>
        <fullName evidence="5">Zinc transport system substrate-binding protein</fullName>
    </submittedName>
</protein>
<dbReference type="InterPro" id="IPR050492">
    <property type="entry name" value="Bact_metal-bind_prot9"/>
</dbReference>
<dbReference type="PANTHER" id="PTHR42953:SF3">
    <property type="entry name" value="HIGH-AFFINITY ZINC UPTAKE SYSTEM PROTEIN ZNUA"/>
    <property type="match status" value="1"/>
</dbReference>
<evidence type="ECO:0000256" key="1">
    <source>
        <dbReference type="ARBA" id="ARBA00011028"/>
    </source>
</evidence>
<dbReference type="GO" id="GO:0007155">
    <property type="term" value="P:cell adhesion"/>
    <property type="evidence" value="ECO:0007669"/>
    <property type="project" value="InterPro"/>
</dbReference>
<dbReference type="STRING" id="137733.SAMN05421767_10179"/>
<dbReference type="OrthoDB" id="9810636at2"/>
<evidence type="ECO:0000313" key="5">
    <source>
        <dbReference type="EMBL" id="SEQ54768.1"/>
    </source>
</evidence>
<dbReference type="EMBL" id="FOGF01000001">
    <property type="protein sequence ID" value="SEQ54768.1"/>
    <property type="molecule type" value="Genomic_DNA"/>
</dbReference>
<evidence type="ECO:0000256" key="3">
    <source>
        <dbReference type="ARBA" id="ARBA00022729"/>
    </source>
</evidence>
<keyword evidence="6" id="KW-1185">Reference proteome</keyword>
<dbReference type="InterPro" id="IPR006129">
    <property type="entry name" value="AdhesinB"/>
</dbReference>
<dbReference type="SUPFAM" id="SSF53807">
    <property type="entry name" value="Helical backbone' metal receptor"/>
    <property type="match status" value="1"/>
</dbReference>
<organism evidence="5 6">
    <name type="scientific">Granulicatella balaenopterae</name>
    <dbReference type="NCBI Taxonomy" id="137733"/>
    <lineage>
        <taxon>Bacteria</taxon>
        <taxon>Bacillati</taxon>
        <taxon>Bacillota</taxon>
        <taxon>Bacilli</taxon>
        <taxon>Lactobacillales</taxon>
        <taxon>Carnobacteriaceae</taxon>
        <taxon>Granulicatella</taxon>
    </lineage>
</organism>
<dbReference type="GO" id="GO:0030001">
    <property type="term" value="P:metal ion transport"/>
    <property type="evidence" value="ECO:0007669"/>
    <property type="project" value="InterPro"/>
</dbReference>
<dbReference type="GO" id="GO:0046872">
    <property type="term" value="F:metal ion binding"/>
    <property type="evidence" value="ECO:0007669"/>
    <property type="project" value="InterPro"/>
</dbReference>
<dbReference type="AlphaFoldDB" id="A0A1H9GXN6"/>
<keyword evidence="3" id="KW-0732">Signal</keyword>
<dbReference type="InterPro" id="IPR006128">
    <property type="entry name" value="Lipoprotein_PsaA-like"/>
</dbReference>
<dbReference type="PANTHER" id="PTHR42953">
    <property type="entry name" value="HIGH-AFFINITY ZINC UPTAKE SYSTEM PROTEIN ZNUA-RELATED"/>
    <property type="match status" value="1"/>
</dbReference>
<evidence type="ECO:0000256" key="2">
    <source>
        <dbReference type="ARBA" id="ARBA00022448"/>
    </source>
</evidence>
<dbReference type="RefSeq" id="WP_089745501.1">
    <property type="nucleotide sequence ID" value="NZ_FOGF01000001.1"/>
</dbReference>
<dbReference type="Gene3D" id="3.40.50.1980">
    <property type="entry name" value="Nitrogenase molybdenum iron protein domain"/>
    <property type="match status" value="2"/>
</dbReference>
<dbReference type="Proteomes" id="UP000198556">
    <property type="component" value="Unassembled WGS sequence"/>
</dbReference>
<dbReference type="PRINTS" id="PR00690">
    <property type="entry name" value="ADHESNFAMILY"/>
</dbReference>
<dbReference type="InterPro" id="IPR006127">
    <property type="entry name" value="ZnuA-like"/>
</dbReference>
<evidence type="ECO:0000256" key="4">
    <source>
        <dbReference type="RuleBase" id="RU003512"/>
    </source>
</evidence>
<proteinExistence type="inferred from homology"/>